<dbReference type="CDD" id="cd02440">
    <property type="entry name" value="AdoMet_MTases"/>
    <property type="match status" value="1"/>
</dbReference>
<dbReference type="InterPro" id="IPR041698">
    <property type="entry name" value="Methyltransf_25"/>
</dbReference>
<dbReference type="InterPro" id="IPR029063">
    <property type="entry name" value="SAM-dependent_MTases_sf"/>
</dbReference>
<dbReference type="Proteomes" id="UP001501747">
    <property type="component" value="Unassembled WGS sequence"/>
</dbReference>
<sequence length="220" mass="24136">MTRVACGGMSDMKAVVRQGYDAVSEHYRGQHDDSGPYAEWLDALRERIPVGGSVLDVGCGCGVPVARDLVRGGHRVTGVDISEEQIRRARSFVPEATFVRVDASEAEFPDASFDAVVCLYVLFHLPLSEQGELLGKIARWLKPGGWLLLLTGREALESRVEGWLGSDAPMVWSQADAATYRAHLDTAGLEVVEQVDVRDFLPGSSDVHSLFWAREPSQRP</sequence>
<dbReference type="EMBL" id="BAABAL010000023">
    <property type="protein sequence ID" value="GAA4033397.1"/>
    <property type="molecule type" value="Genomic_DNA"/>
</dbReference>
<dbReference type="GO" id="GO:0008168">
    <property type="term" value="F:methyltransferase activity"/>
    <property type="evidence" value="ECO:0007669"/>
    <property type="project" value="UniProtKB-KW"/>
</dbReference>
<dbReference type="Pfam" id="PF13649">
    <property type="entry name" value="Methyltransf_25"/>
    <property type="match status" value="1"/>
</dbReference>
<keyword evidence="3" id="KW-1185">Reference proteome</keyword>
<evidence type="ECO:0000313" key="3">
    <source>
        <dbReference type="Proteomes" id="UP001501747"/>
    </source>
</evidence>
<evidence type="ECO:0000313" key="2">
    <source>
        <dbReference type="EMBL" id="GAA4033397.1"/>
    </source>
</evidence>
<dbReference type="GO" id="GO:0032259">
    <property type="term" value="P:methylation"/>
    <property type="evidence" value="ECO:0007669"/>
    <property type="project" value="UniProtKB-KW"/>
</dbReference>
<accession>A0ABP7TZD2</accession>
<feature type="domain" description="Methyltransferase" evidence="1">
    <location>
        <begin position="54"/>
        <end position="145"/>
    </location>
</feature>
<reference evidence="3" key="1">
    <citation type="journal article" date="2019" name="Int. J. Syst. Evol. Microbiol.">
        <title>The Global Catalogue of Microorganisms (GCM) 10K type strain sequencing project: providing services to taxonomists for standard genome sequencing and annotation.</title>
        <authorList>
            <consortium name="The Broad Institute Genomics Platform"/>
            <consortium name="The Broad Institute Genome Sequencing Center for Infectious Disease"/>
            <person name="Wu L."/>
            <person name="Ma J."/>
        </authorList>
    </citation>
    <scope>NUCLEOTIDE SEQUENCE [LARGE SCALE GENOMIC DNA]</scope>
    <source>
        <strain evidence="3">JCM 17342</strain>
    </source>
</reference>
<dbReference type="SUPFAM" id="SSF53335">
    <property type="entry name" value="S-adenosyl-L-methionine-dependent methyltransferases"/>
    <property type="match status" value="1"/>
</dbReference>
<name>A0ABP7TZD2_9PSEU</name>
<protein>
    <submittedName>
        <fullName evidence="2">Class I SAM-dependent methyltransferase</fullName>
    </submittedName>
</protein>
<dbReference type="PANTHER" id="PTHR42912">
    <property type="entry name" value="METHYLTRANSFERASE"/>
    <property type="match status" value="1"/>
</dbReference>
<dbReference type="Gene3D" id="3.40.50.150">
    <property type="entry name" value="Vaccinia Virus protein VP39"/>
    <property type="match status" value="1"/>
</dbReference>
<keyword evidence="2" id="KW-0808">Transferase</keyword>
<organism evidence="2 3">
    <name type="scientific">Allokutzneria multivorans</name>
    <dbReference type="NCBI Taxonomy" id="1142134"/>
    <lineage>
        <taxon>Bacteria</taxon>
        <taxon>Bacillati</taxon>
        <taxon>Actinomycetota</taxon>
        <taxon>Actinomycetes</taxon>
        <taxon>Pseudonocardiales</taxon>
        <taxon>Pseudonocardiaceae</taxon>
        <taxon>Allokutzneria</taxon>
    </lineage>
</organism>
<gene>
    <name evidence="2" type="ORF">GCM10022247_68000</name>
</gene>
<keyword evidence="2" id="KW-0489">Methyltransferase</keyword>
<comment type="caution">
    <text evidence="2">The sequence shown here is derived from an EMBL/GenBank/DDBJ whole genome shotgun (WGS) entry which is preliminary data.</text>
</comment>
<evidence type="ECO:0000259" key="1">
    <source>
        <dbReference type="Pfam" id="PF13649"/>
    </source>
</evidence>
<proteinExistence type="predicted"/>
<dbReference type="InterPro" id="IPR050508">
    <property type="entry name" value="Methyltransf_Superfamily"/>
</dbReference>